<feature type="domain" description="Thiamine pyrophosphate enzyme N-terminal TPP-binding" evidence="6">
    <location>
        <begin position="12"/>
        <end position="129"/>
    </location>
</feature>
<dbReference type="CDD" id="cd07035">
    <property type="entry name" value="TPP_PYR_POX_like"/>
    <property type="match status" value="1"/>
</dbReference>
<organism evidence="7 8">
    <name type="scientific">Lentibacillus juripiscarius</name>
    <dbReference type="NCBI Taxonomy" id="257446"/>
    <lineage>
        <taxon>Bacteria</taxon>
        <taxon>Bacillati</taxon>
        <taxon>Bacillota</taxon>
        <taxon>Bacilli</taxon>
        <taxon>Bacillales</taxon>
        <taxon>Bacillaceae</taxon>
        <taxon>Lentibacillus</taxon>
    </lineage>
</organism>
<dbReference type="PANTHER" id="PTHR18968">
    <property type="entry name" value="THIAMINE PYROPHOSPHATE ENZYMES"/>
    <property type="match status" value="1"/>
</dbReference>
<dbReference type="Pfam" id="PF00205">
    <property type="entry name" value="TPP_enzyme_M"/>
    <property type="match status" value="1"/>
</dbReference>
<dbReference type="InterPro" id="IPR012000">
    <property type="entry name" value="Thiamin_PyroP_enz_cen_dom"/>
</dbReference>
<dbReference type="InterPro" id="IPR029035">
    <property type="entry name" value="DHS-like_NAD/FAD-binding_dom"/>
</dbReference>
<evidence type="ECO:0000256" key="2">
    <source>
        <dbReference type="ARBA" id="ARBA00023052"/>
    </source>
</evidence>
<name>A0ABW5VC18_9BACI</name>
<comment type="similarity">
    <text evidence="1 3">Belongs to the TPP enzyme family.</text>
</comment>
<dbReference type="SUPFAM" id="SSF52518">
    <property type="entry name" value="Thiamin diphosphate-binding fold (THDP-binding)"/>
    <property type="match status" value="2"/>
</dbReference>
<dbReference type="PANTHER" id="PTHR18968:SF13">
    <property type="entry name" value="ACETOLACTATE SYNTHASE CATALYTIC SUBUNIT, MITOCHONDRIAL"/>
    <property type="match status" value="1"/>
</dbReference>
<evidence type="ECO:0000259" key="4">
    <source>
        <dbReference type="Pfam" id="PF00205"/>
    </source>
</evidence>
<proteinExistence type="inferred from homology"/>
<dbReference type="CDD" id="cd00568">
    <property type="entry name" value="TPP_enzymes"/>
    <property type="match status" value="1"/>
</dbReference>
<evidence type="ECO:0000256" key="3">
    <source>
        <dbReference type="RuleBase" id="RU362132"/>
    </source>
</evidence>
<dbReference type="InterPro" id="IPR012001">
    <property type="entry name" value="Thiamin_PyroP_enz_TPP-bd_dom"/>
</dbReference>
<dbReference type="InterPro" id="IPR029061">
    <property type="entry name" value="THDP-binding"/>
</dbReference>
<dbReference type="Proteomes" id="UP001597502">
    <property type="component" value="Unassembled WGS sequence"/>
</dbReference>
<dbReference type="Gene3D" id="3.40.50.1220">
    <property type="entry name" value="TPP-binding domain"/>
    <property type="match status" value="1"/>
</dbReference>
<keyword evidence="2 3" id="KW-0786">Thiamine pyrophosphate</keyword>
<sequence>MNTTKQKTNTPSDVIVHELVQAGVEVVYGIVSIHNMPIYDAIVREGSIRLIAARGESGAVNMADGYARATGKLGVVLTSTGAGAGNAAGALTESWNQGTPLLHITGEVASDYVGTGKRYIHECKDQLAMMEGASKKAHLLQQPEQTTTLIKQAIKEAATPPLGPITVSIPTDLQTSIIPDNTILEASSPTKTIAFEDEADTFDLPNTLIQKITQAKRPVIWAGGGVIASGASDELSQLVERLQPAVITSESGKGAIPENHPLCIGNFTTEAEVEALFRQSDLLISIGTHFRGEETNDWTLPLPDEHIGINAEPDALNLNYTVSYGLAGDAKDILQQLNRKLEEQPIAPDQAYVEEVKTVRSNVRAALQDAVAPYDQFADGMRRLMPDDAILVRDVTMPAYIWGNKLIETYKPRTSIFASGGGIGQGLPTAIGAQIADEDRTVVLIAGDGGFMVNAGELATAAQENLPLIIVLFDDGGYGILRYLQTAAYGRTKAVDLNYPDYAKLCESMGFTAERVESADTFVQAFDNAIKQRKPAMIIVDMEAVGPTNQPYKESEAYINSFCPGN</sequence>
<dbReference type="Pfam" id="PF02776">
    <property type="entry name" value="TPP_enzyme_N"/>
    <property type="match status" value="1"/>
</dbReference>
<dbReference type="InterPro" id="IPR045229">
    <property type="entry name" value="TPP_enz"/>
</dbReference>
<dbReference type="NCBIfam" id="NF005470">
    <property type="entry name" value="PRK07064.1"/>
    <property type="match status" value="1"/>
</dbReference>
<protein>
    <submittedName>
        <fullName evidence="7">Thiamine pyrophosphate-binding protein</fullName>
    </submittedName>
</protein>
<dbReference type="RefSeq" id="WP_382395287.1">
    <property type="nucleotide sequence ID" value="NZ_JBHUNA010000038.1"/>
</dbReference>
<feature type="domain" description="Thiamine pyrophosphate enzyme TPP-binding" evidence="5">
    <location>
        <begin position="401"/>
        <end position="540"/>
    </location>
</feature>
<gene>
    <name evidence="7" type="ORF">ACFSUO_14215</name>
</gene>
<evidence type="ECO:0000313" key="7">
    <source>
        <dbReference type="EMBL" id="MFD2762109.1"/>
    </source>
</evidence>
<dbReference type="EMBL" id="JBHUNA010000038">
    <property type="protein sequence ID" value="MFD2762109.1"/>
    <property type="molecule type" value="Genomic_DNA"/>
</dbReference>
<accession>A0ABW5VC18</accession>
<dbReference type="Gene3D" id="3.40.50.970">
    <property type="match status" value="2"/>
</dbReference>
<reference evidence="8" key="1">
    <citation type="journal article" date="2019" name="Int. J. Syst. Evol. Microbiol.">
        <title>The Global Catalogue of Microorganisms (GCM) 10K type strain sequencing project: providing services to taxonomists for standard genome sequencing and annotation.</title>
        <authorList>
            <consortium name="The Broad Institute Genomics Platform"/>
            <consortium name="The Broad Institute Genome Sequencing Center for Infectious Disease"/>
            <person name="Wu L."/>
            <person name="Ma J."/>
        </authorList>
    </citation>
    <scope>NUCLEOTIDE SEQUENCE [LARGE SCALE GENOMIC DNA]</scope>
    <source>
        <strain evidence="8">TISTR 1535</strain>
    </source>
</reference>
<evidence type="ECO:0000313" key="8">
    <source>
        <dbReference type="Proteomes" id="UP001597502"/>
    </source>
</evidence>
<keyword evidence="8" id="KW-1185">Reference proteome</keyword>
<feature type="domain" description="Thiamine pyrophosphate enzyme central" evidence="4">
    <location>
        <begin position="207"/>
        <end position="337"/>
    </location>
</feature>
<dbReference type="SUPFAM" id="SSF52467">
    <property type="entry name" value="DHS-like NAD/FAD-binding domain"/>
    <property type="match status" value="1"/>
</dbReference>
<evidence type="ECO:0000256" key="1">
    <source>
        <dbReference type="ARBA" id="ARBA00007812"/>
    </source>
</evidence>
<dbReference type="InterPro" id="IPR011766">
    <property type="entry name" value="TPP_enzyme_TPP-bd"/>
</dbReference>
<comment type="caution">
    <text evidence="7">The sequence shown here is derived from an EMBL/GenBank/DDBJ whole genome shotgun (WGS) entry which is preliminary data.</text>
</comment>
<evidence type="ECO:0000259" key="5">
    <source>
        <dbReference type="Pfam" id="PF02775"/>
    </source>
</evidence>
<evidence type="ECO:0000259" key="6">
    <source>
        <dbReference type="Pfam" id="PF02776"/>
    </source>
</evidence>
<dbReference type="Pfam" id="PF02775">
    <property type="entry name" value="TPP_enzyme_C"/>
    <property type="match status" value="1"/>
</dbReference>